<sequence length="438" mass="52490">MNAEYLKHSIKENELERKKIQKKRHVNDKILNIVRQFIIDKKLICYGGTAINDILPKEQQFYNYETDIPDYDFFSPNAMEDAKELCNIFTKENVHNIESKNAFVYGTYKVFVNFVAIADITQVDKGFYEYLLKHNIQKDKVLYTPPEFLRMSLHQELARPLGDISRWEKVYSRLHVLNNYFPILTKNKLKTYYEEKLDLTIIETKEAYEQLFEHFRKKKMVFCNFDITIRLMHKYMKIGLKFKRDFTDIFIMYTDNLPQAIKGLKDKSIEGLEVKKVKSVYKFVDNYCYLYLKGEVIGIIFATNSCLAYNVVKHKRREIQVGNIDTLLNLYFSLLLINDVPLNKTLIKEVIDKLQYVVNNYSDILDKYDHISSIPEKLKRFNLPCYGKQQDKEDVLKERSSKYRKFRKNKTSKEYQKWFFKYSPRIKNKTRKKQKVKK</sequence>
<feature type="domain" description="Poly(A) polymerase catalytic subunit" evidence="8">
    <location>
        <begin position="32"/>
        <end position="162"/>
    </location>
</feature>
<keyword evidence="2" id="KW-0507">mRNA processing</keyword>
<keyword evidence="6" id="KW-0946">Virion</keyword>
<protein>
    <recommendedName>
        <fullName evidence="8">Poly(A) polymerase catalytic subunit domain-containing protein</fullName>
    </recommendedName>
</protein>
<dbReference type="GO" id="GO:0016740">
    <property type="term" value="F:transferase activity"/>
    <property type="evidence" value="ECO:0007669"/>
    <property type="project" value="UniProtKB-KW"/>
</dbReference>
<accession>A0A6C0KWI4</accession>
<evidence type="ECO:0000256" key="1">
    <source>
        <dbReference type="ARBA" id="ARBA00004328"/>
    </source>
</evidence>
<evidence type="ECO:0000256" key="4">
    <source>
        <dbReference type="ARBA" id="ARBA00022741"/>
    </source>
</evidence>
<evidence type="ECO:0000256" key="5">
    <source>
        <dbReference type="ARBA" id="ARBA00022840"/>
    </source>
</evidence>
<evidence type="ECO:0000256" key="2">
    <source>
        <dbReference type="ARBA" id="ARBA00022664"/>
    </source>
</evidence>
<evidence type="ECO:0000259" key="8">
    <source>
        <dbReference type="Pfam" id="PF19244"/>
    </source>
</evidence>
<comment type="subcellular location">
    <subcellularLocation>
        <location evidence="1">Virion</location>
    </subcellularLocation>
</comment>
<dbReference type="EMBL" id="MN741006">
    <property type="protein sequence ID" value="QHU22352.1"/>
    <property type="molecule type" value="Genomic_DNA"/>
</dbReference>
<reference evidence="9" key="1">
    <citation type="journal article" date="2020" name="Nature">
        <title>Giant virus diversity and host interactions through global metagenomics.</title>
        <authorList>
            <person name="Schulz F."/>
            <person name="Roux S."/>
            <person name="Paez-Espino D."/>
            <person name="Jungbluth S."/>
            <person name="Walsh D.A."/>
            <person name="Denef V.J."/>
            <person name="McMahon K.D."/>
            <person name="Konstantinidis K.T."/>
            <person name="Eloe-Fadrosh E.A."/>
            <person name="Kyrpides N.C."/>
            <person name="Woyke T."/>
        </authorList>
    </citation>
    <scope>NUCLEOTIDE SEQUENCE</scope>
    <source>
        <strain evidence="9">GVMAG-S-ERX555907-102</strain>
    </source>
</reference>
<evidence type="ECO:0000256" key="7">
    <source>
        <dbReference type="ARBA" id="ARBA00023163"/>
    </source>
</evidence>
<dbReference type="GO" id="GO:0006397">
    <property type="term" value="P:mRNA processing"/>
    <property type="evidence" value="ECO:0007669"/>
    <property type="project" value="UniProtKB-KW"/>
</dbReference>
<dbReference type="InterPro" id="IPR045355">
    <property type="entry name" value="PolyA_pol_cat_su"/>
</dbReference>
<proteinExistence type="predicted"/>
<name>A0A6C0KWI4_9ZZZZ</name>
<evidence type="ECO:0000256" key="3">
    <source>
        <dbReference type="ARBA" id="ARBA00022679"/>
    </source>
</evidence>
<keyword evidence="3" id="KW-0808">Transferase</keyword>
<evidence type="ECO:0000256" key="6">
    <source>
        <dbReference type="ARBA" id="ARBA00022844"/>
    </source>
</evidence>
<evidence type="ECO:0000313" key="9">
    <source>
        <dbReference type="EMBL" id="QHU22352.1"/>
    </source>
</evidence>
<keyword evidence="5" id="KW-0067">ATP-binding</keyword>
<dbReference type="Pfam" id="PF19244">
    <property type="entry name" value="Poly_A_pol_cat"/>
    <property type="match status" value="1"/>
</dbReference>
<keyword evidence="7" id="KW-0804">Transcription</keyword>
<organism evidence="9">
    <name type="scientific">viral metagenome</name>
    <dbReference type="NCBI Taxonomy" id="1070528"/>
    <lineage>
        <taxon>unclassified sequences</taxon>
        <taxon>metagenomes</taxon>
        <taxon>organismal metagenomes</taxon>
    </lineage>
</organism>
<dbReference type="GO" id="GO:0044423">
    <property type="term" value="C:virion component"/>
    <property type="evidence" value="ECO:0007669"/>
    <property type="project" value="UniProtKB-KW"/>
</dbReference>
<dbReference type="AlphaFoldDB" id="A0A6C0KWI4"/>
<dbReference type="GO" id="GO:0005524">
    <property type="term" value="F:ATP binding"/>
    <property type="evidence" value="ECO:0007669"/>
    <property type="project" value="UniProtKB-KW"/>
</dbReference>
<keyword evidence="4" id="KW-0547">Nucleotide-binding</keyword>